<protein>
    <submittedName>
        <fullName evidence="1">Uncharacterized protein</fullName>
    </submittedName>
</protein>
<dbReference type="AlphaFoldDB" id="A0A7U6JFN9"/>
<sequence length="76" mass="8454">MKKVLRFLQAIFGIFNAIVIVNSSPNLIFLLTEKGIAKSNDHGKTFKIVKTSSGDIFKSILFASPDNPKVIFVRND</sequence>
<dbReference type="SUPFAM" id="SSF50939">
    <property type="entry name" value="Sialidases"/>
    <property type="match status" value="1"/>
</dbReference>
<dbReference type="InterPro" id="IPR036278">
    <property type="entry name" value="Sialidase_sf"/>
</dbReference>
<dbReference type="KEGG" id="cex:CSE_02490"/>
<reference evidence="1 2" key="1">
    <citation type="submission" date="2011-01" db="EMBL/GenBank/DDBJ databases">
        <title>Whole genome sequence of Caldisericum exile AZM16c01.</title>
        <authorList>
            <person name="Narita-Yamada S."/>
            <person name="Kawakoshi A."/>
            <person name="Nakamura S."/>
            <person name="Sasagawa M."/>
            <person name="Fukada J."/>
            <person name="Sekine M."/>
            <person name="Kato Y."/>
            <person name="Fukai R."/>
            <person name="Sasaki K."/>
            <person name="Hanamaki A."/>
            <person name="Narita H."/>
            <person name="Konno Y."/>
            <person name="Mori K."/>
            <person name="Yamazaki S."/>
            <person name="Suzuki K."/>
            <person name="Fujita N."/>
        </authorList>
    </citation>
    <scope>NUCLEOTIDE SEQUENCE [LARGE SCALE GENOMIC DNA]</scope>
    <source>
        <strain evidence="2">DSM 21853 / NBRC 104410 / AZM16c01</strain>
    </source>
</reference>
<accession>A0A7U6JFN9</accession>
<proteinExistence type="predicted"/>
<keyword evidence="2" id="KW-1185">Reference proteome</keyword>
<evidence type="ECO:0000313" key="1">
    <source>
        <dbReference type="EMBL" id="BAL80375.1"/>
    </source>
</evidence>
<organism evidence="1 2">
    <name type="scientific">Caldisericum exile (strain DSM 21853 / NBRC 104410 / AZM16c01)</name>
    <dbReference type="NCBI Taxonomy" id="511051"/>
    <lineage>
        <taxon>Bacteria</taxon>
        <taxon>Pseudomonadati</taxon>
        <taxon>Caldisericota/Cryosericota group</taxon>
        <taxon>Caldisericota</taxon>
        <taxon>Caldisericia</taxon>
        <taxon>Caldisericales</taxon>
        <taxon>Caldisericaceae</taxon>
        <taxon>Caldisericum</taxon>
    </lineage>
</organism>
<name>A0A7U6JFN9_CALEA</name>
<dbReference type="EMBL" id="AP012051">
    <property type="protein sequence ID" value="BAL80375.1"/>
    <property type="molecule type" value="Genomic_DNA"/>
</dbReference>
<gene>
    <name evidence="1" type="ordered locus">CSE_02490</name>
</gene>
<evidence type="ECO:0000313" key="2">
    <source>
        <dbReference type="Proteomes" id="UP000004793"/>
    </source>
</evidence>
<dbReference type="Proteomes" id="UP000004793">
    <property type="component" value="Chromosome"/>
</dbReference>